<dbReference type="InterPro" id="IPR049035">
    <property type="entry name" value="ADDB_N"/>
</dbReference>
<evidence type="ECO:0000256" key="2">
    <source>
        <dbReference type="ARBA" id="ARBA00022741"/>
    </source>
</evidence>
<name>A0AA97H336_9FIRM</name>
<dbReference type="EMBL" id="CP135996">
    <property type="protein sequence ID" value="WOC33405.1"/>
    <property type="molecule type" value="Genomic_DNA"/>
</dbReference>
<evidence type="ECO:0000313" key="12">
    <source>
        <dbReference type="EMBL" id="WOC33405.1"/>
    </source>
</evidence>
<dbReference type="GO" id="GO:0004386">
    <property type="term" value="F:helicase activity"/>
    <property type="evidence" value="ECO:0007669"/>
    <property type="project" value="UniProtKB-KW"/>
</dbReference>
<keyword evidence="7" id="KW-0067">ATP-binding</keyword>
<dbReference type="PROSITE" id="PS51217">
    <property type="entry name" value="UVRD_HELICASE_CTER"/>
    <property type="match status" value="1"/>
</dbReference>
<gene>
    <name evidence="12" type="ORF">PXC00_05935</name>
</gene>
<keyword evidence="4" id="KW-0378">Hydrolase</keyword>
<dbReference type="GO" id="GO:0006310">
    <property type="term" value="P:DNA recombination"/>
    <property type="evidence" value="ECO:0007669"/>
    <property type="project" value="TreeGrafter"/>
</dbReference>
<dbReference type="InterPro" id="IPR027417">
    <property type="entry name" value="P-loop_NTPase"/>
</dbReference>
<keyword evidence="2" id="KW-0547">Nucleotide-binding</keyword>
<keyword evidence="1" id="KW-0540">Nuclease</keyword>
<evidence type="ECO:0000256" key="8">
    <source>
        <dbReference type="ARBA" id="ARBA00023125"/>
    </source>
</evidence>
<dbReference type="GO" id="GO:0004527">
    <property type="term" value="F:exonuclease activity"/>
    <property type="evidence" value="ECO:0007669"/>
    <property type="project" value="UniProtKB-KW"/>
</dbReference>
<proteinExistence type="predicted"/>
<dbReference type="Pfam" id="PF12705">
    <property type="entry name" value="PDDEXK_1"/>
    <property type="match status" value="1"/>
</dbReference>
<dbReference type="GO" id="GO:0006281">
    <property type="term" value="P:DNA repair"/>
    <property type="evidence" value="ECO:0007669"/>
    <property type="project" value="UniProtKB-KW"/>
</dbReference>
<reference evidence="13" key="3">
    <citation type="submission" date="2024-06" db="EMBL/GenBank/DDBJ databases">
        <authorList>
            <person name="Zeng C."/>
        </authorList>
    </citation>
    <scope>NUCLEOTIDE SEQUENCE [LARGE SCALE GENOMIC DNA]</scope>
    <source>
        <strain evidence="13">ZCY20-5</strain>
    </source>
</reference>
<evidence type="ECO:0000256" key="3">
    <source>
        <dbReference type="ARBA" id="ARBA00022763"/>
    </source>
</evidence>
<dbReference type="Proteomes" id="UP001300604">
    <property type="component" value="Chromosome"/>
</dbReference>
<keyword evidence="6" id="KW-0269">Exonuclease</keyword>
<dbReference type="AlphaFoldDB" id="A0AA97H336"/>
<dbReference type="PANTHER" id="PTHR30591">
    <property type="entry name" value="RECBCD ENZYME SUBUNIT RECC"/>
    <property type="match status" value="1"/>
</dbReference>
<reference evidence="13" key="2">
    <citation type="submission" date="2024-06" db="EMBL/GenBank/DDBJ databases">
        <title>Caproicibacterium argilliputei sp. nov, a novel caproic acid producing anaerobic bacterium isolated from pit mud.</title>
        <authorList>
            <person name="Zeng C."/>
        </authorList>
    </citation>
    <scope>NUCLEOTIDE SEQUENCE [LARGE SCALE GENOMIC DNA]</scope>
    <source>
        <strain evidence="13">ZCY20-5</strain>
    </source>
</reference>
<keyword evidence="8" id="KW-0238">DNA-binding</keyword>
<reference evidence="12 13" key="1">
    <citation type="submission" date="2024-06" db="EMBL/GenBank/DDBJ databases">
        <title>Caproicibacterium argilliputei sp. nov, a novel caproic acid producing anaerobic bacterium isolated from pit mud.</title>
        <authorList>
            <person name="Xia S."/>
        </authorList>
    </citation>
    <scope>NUCLEOTIDE SEQUENCE [LARGE SCALE GENOMIC DNA]</scope>
    <source>
        <strain evidence="12 13">ZCY20-5</strain>
    </source>
</reference>
<sequence length="1116" mass="122563">MLHLLLGRAGSGKTTTLRARLHQHAAAGQERLVLLVPEQASFDNERALLRLLGPKAAQNVQVYSFSRLCDALARRYGGGAGRRLDDGGRAILMSQAVEQVKDTLQYYRRSARGTELVPMLLDANAEFKSCGVGAEELRKAATGAEMPMLGEKLNELARILECYDALVRQSWLDPQDDLTRAAACLQQHRFFADALVYIDGFQSFTKQQYGVLRPMLRQAADVTVSLCADSLADPEQGMGVFSIVRQTAAGLIRAAKEEDVRVAPPEVLPCGVRFQSDDLKALEASLYRTEKPAPQPAENVFLYEASDPYDEAAYTAAAVRHLLMEGFCRARDIAIVARDIDSYHGIMDTALDAYEIPYFMDEARDITHEPLMRMILAAFAVVRTGFDSEAVFTYLKTELTDLSPDTTAALENYCFVWHISGRAWHSSFTANPEGFAKAFTDKSKEQLVTLERARKTIVSPLEAFAAATADADGVALAKAAYQLLQDAHVPANLKALAASLERAGQPALADDTLRLWDLLMQVLDQCALVLGTQPVTRSRFEELMRLVLSNSQMASIPQGVDEVTVGAADRIRTEAPKVVFVLDAAKDDFPKTPGTAGVLSFAERLSLIRGGLPLNDTLEGVDVQERFLAYAAVSAPSRRLYLSWPASGTDGAAKLPSSLISQVRETLSGVPLQTAATLPVGWLACSRKAAFAQLARTWRHRTPEEAALRELFSADADAPRVSALERAAVRAPQQFADAACAQELFHRDMRLSASQAEVYALCPFQYFCRYGLQARERRAAELDPMEYGSLMHYLLEHLFRDTGAKKLHSMEQAQLQELIHSLLQTYVKENLGVSGEKEPRFAFLLGRVAAAAAVVAAHIAEELCQSNFKPVNFELPIGQQPDGVPGLRLPLEDGGSVELIGKVDRVDVWDNEVDQTKWLRVVDYKTGKKKFRVSDVLYGMNMQMLLYLAALYENGAPQQKLKPAGVLYMPAAVPAASVDRRMPAEKQLQKQEAELCMSGLVRDDPAIVRAMEEEAAGRYLPVKLKNGEPDGKGSAVSGPELEALLAYVQNRIREMAQQLHKGAVQASPLVGKGYDACAWCPYAPVCGREQDDPVREMNPPKPEEALQMISKGGKPE</sequence>
<keyword evidence="5" id="KW-0347">Helicase</keyword>
<evidence type="ECO:0000256" key="6">
    <source>
        <dbReference type="ARBA" id="ARBA00022839"/>
    </source>
</evidence>
<dbReference type="PANTHER" id="PTHR30591:SF1">
    <property type="entry name" value="RECBCD ENZYME SUBUNIT RECC"/>
    <property type="match status" value="1"/>
</dbReference>
<dbReference type="SUPFAM" id="SSF52540">
    <property type="entry name" value="P-loop containing nucleoside triphosphate hydrolases"/>
    <property type="match status" value="1"/>
</dbReference>
<dbReference type="InterPro" id="IPR011604">
    <property type="entry name" value="PDDEXK-like_dom_sf"/>
</dbReference>
<evidence type="ECO:0000256" key="10">
    <source>
        <dbReference type="SAM" id="MobiDB-lite"/>
    </source>
</evidence>
<dbReference type="Pfam" id="PF21445">
    <property type="entry name" value="ADDB_N"/>
    <property type="match status" value="1"/>
</dbReference>
<evidence type="ECO:0000256" key="9">
    <source>
        <dbReference type="ARBA" id="ARBA00023204"/>
    </source>
</evidence>
<accession>A0AA97H336</accession>
<evidence type="ECO:0000313" key="13">
    <source>
        <dbReference type="Proteomes" id="UP001300604"/>
    </source>
</evidence>
<dbReference type="InterPro" id="IPR038726">
    <property type="entry name" value="PDDEXK_AddAB-type"/>
</dbReference>
<feature type="domain" description="UvrD-like helicase C-terminal" evidence="11">
    <location>
        <begin position="269"/>
        <end position="570"/>
    </location>
</feature>
<dbReference type="GO" id="GO:0005524">
    <property type="term" value="F:ATP binding"/>
    <property type="evidence" value="ECO:0007669"/>
    <property type="project" value="UniProtKB-KW"/>
</dbReference>
<dbReference type="Gene3D" id="3.40.50.300">
    <property type="entry name" value="P-loop containing nucleotide triphosphate hydrolases"/>
    <property type="match status" value="3"/>
</dbReference>
<organism evidence="12 13">
    <name type="scientific">Caproicibacterium argilliputei</name>
    <dbReference type="NCBI Taxonomy" id="3030016"/>
    <lineage>
        <taxon>Bacteria</taxon>
        <taxon>Bacillati</taxon>
        <taxon>Bacillota</taxon>
        <taxon>Clostridia</taxon>
        <taxon>Eubacteriales</taxon>
        <taxon>Oscillospiraceae</taxon>
        <taxon>Caproicibacterium</taxon>
    </lineage>
</organism>
<dbReference type="InterPro" id="IPR011335">
    <property type="entry name" value="Restrct_endonuc-II-like"/>
</dbReference>
<feature type="region of interest" description="Disordered" evidence="10">
    <location>
        <begin position="1089"/>
        <end position="1116"/>
    </location>
</feature>
<keyword evidence="13" id="KW-1185">Reference proteome</keyword>
<keyword evidence="3" id="KW-0227">DNA damage</keyword>
<dbReference type="GO" id="GO:0003677">
    <property type="term" value="F:DNA binding"/>
    <property type="evidence" value="ECO:0007669"/>
    <property type="project" value="UniProtKB-KW"/>
</dbReference>
<evidence type="ECO:0000259" key="11">
    <source>
        <dbReference type="PROSITE" id="PS51217"/>
    </source>
</evidence>
<dbReference type="RefSeq" id="WP_275845804.1">
    <property type="nucleotide sequence ID" value="NZ_CP135996.1"/>
</dbReference>
<dbReference type="SUPFAM" id="SSF52980">
    <property type="entry name" value="Restriction endonuclease-like"/>
    <property type="match status" value="1"/>
</dbReference>
<dbReference type="KEGG" id="carl:PXC00_05935"/>
<evidence type="ECO:0000256" key="4">
    <source>
        <dbReference type="ARBA" id="ARBA00022801"/>
    </source>
</evidence>
<dbReference type="InterPro" id="IPR014017">
    <property type="entry name" value="DNA_helicase_UvrD-like_C"/>
</dbReference>
<evidence type="ECO:0000256" key="5">
    <source>
        <dbReference type="ARBA" id="ARBA00022806"/>
    </source>
</evidence>
<dbReference type="Gene3D" id="3.90.320.10">
    <property type="match status" value="1"/>
</dbReference>
<evidence type="ECO:0000256" key="7">
    <source>
        <dbReference type="ARBA" id="ARBA00022840"/>
    </source>
</evidence>
<protein>
    <submittedName>
        <fullName evidence="12">PD-(D/E)XK nuclease family protein</fullName>
    </submittedName>
</protein>
<evidence type="ECO:0000256" key="1">
    <source>
        <dbReference type="ARBA" id="ARBA00022722"/>
    </source>
</evidence>
<keyword evidence="9" id="KW-0234">DNA repair</keyword>